<dbReference type="STRING" id="1231657.A0A1Y1ZXC6"/>
<evidence type="ECO:0000256" key="1">
    <source>
        <dbReference type="SAM" id="MobiDB-lite"/>
    </source>
</evidence>
<feature type="transmembrane region" description="Helical" evidence="2">
    <location>
        <begin position="273"/>
        <end position="292"/>
    </location>
</feature>
<proteinExistence type="predicted"/>
<evidence type="ECO:0000313" key="4">
    <source>
        <dbReference type="Proteomes" id="UP000193144"/>
    </source>
</evidence>
<keyword evidence="2" id="KW-0472">Membrane</keyword>
<accession>A0A1Y1ZXC6</accession>
<sequence length="367" mass="40784">MADTNQLPPSDFDPWTQVFTLETSDGEFFNASMADLDAYRVFGVRLSINYGTQIGASFLLLLVLFLLTNRERRRSWIFIMNTLCLAINVIRSTLQVCYGVSEFFHPYTVLSGDFARVTAHDQAITICGNVMNFILVVCVMVSLSLQVWVVCVTTGRIQRLCIMAFTTLVALNAAAWRLAVTVVSNQLTLKFESMESNGWLVHAQYISMAIAIWVFCVVFTLKLGYALVQRKRLGMSQFGPMQIIFIMGCQTMILPAIFTMFEFQEKVPELGSQTLTIVCIFLPLSAIWAGVVSKDPGVAARGPDAHHRLLAGQMGRTSTSSSTNQSNKSHFASVKAPDTPYSPNTPLAAYKEKEDSQNGSFHENFMA</sequence>
<keyword evidence="2" id="KW-1133">Transmembrane helix</keyword>
<feature type="transmembrane region" description="Helical" evidence="2">
    <location>
        <begin position="160"/>
        <end position="179"/>
    </location>
</feature>
<dbReference type="PANTHER" id="PTHR28009">
    <property type="entry name" value="PHEROMONE ALPHA FACTOR RECEPTOR"/>
    <property type="match status" value="1"/>
</dbReference>
<name>A0A1Y1ZXC6_9PLEO</name>
<dbReference type="GO" id="GO:0038038">
    <property type="term" value="C:G protein-coupled receptor homodimeric complex"/>
    <property type="evidence" value="ECO:0007669"/>
    <property type="project" value="TreeGrafter"/>
</dbReference>
<dbReference type="InterPro" id="IPR027458">
    <property type="entry name" value="STE2_TM1-TM2_sf"/>
</dbReference>
<dbReference type="EMBL" id="MCFA01000033">
    <property type="protein sequence ID" value="ORY14425.1"/>
    <property type="molecule type" value="Genomic_DNA"/>
</dbReference>
<dbReference type="OrthoDB" id="5402633at2759"/>
<dbReference type="AlphaFoldDB" id="A0A1Y1ZXC6"/>
<dbReference type="Proteomes" id="UP000193144">
    <property type="component" value="Unassembled WGS sequence"/>
</dbReference>
<gene>
    <name evidence="3" type="ORF">BCR34DRAFT_560390</name>
</gene>
<comment type="caution">
    <text evidence="3">The sequence shown here is derived from an EMBL/GenBank/DDBJ whole genome shotgun (WGS) entry which is preliminary data.</text>
</comment>
<feature type="transmembrane region" description="Helical" evidence="2">
    <location>
        <begin position="242"/>
        <end position="261"/>
    </location>
</feature>
<dbReference type="PANTHER" id="PTHR28009:SF1">
    <property type="entry name" value="PHEROMONE ALPHA FACTOR RECEPTOR"/>
    <property type="match status" value="1"/>
</dbReference>
<dbReference type="CDD" id="cd14939">
    <property type="entry name" value="7tmD_STE2"/>
    <property type="match status" value="1"/>
</dbReference>
<keyword evidence="2" id="KW-0812">Transmembrane</keyword>
<reference evidence="3 4" key="1">
    <citation type="submission" date="2016-07" db="EMBL/GenBank/DDBJ databases">
        <title>Pervasive Adenine N6-methylation of Active Genes in Fungi.</title>
        <authorList>
            <consortium name="DOE Joint Genome Institute"/>
            <person name="Mondo S.J."/>
            <person name="Dannebaum R.O."/>
            <person name="Kuo R.C."/>
            <person name="Labutti K."/>
            <person name="Haridas S."/>
            <person name="Kuo A."/>
            <person name="Salamov A."/>
            <person name="Ahrendt S.R."/>
            <person name="Lipzen A."/>
            <person name="Sullivan W."/>
            <person name="Andreopoulos W.B."/>
            <person name="Clum A."/>
            <person name="Lindquist E."/>
            <person name="Daum C."/>
            <person name="Ramamoorthy G.K."/>
            <person name="Gryganskyi A."/>
            <person name="Culley D."/>
            <person name="Magnuson J.K."/>
            <person name="James T.Y."/>
            <person name="O'Malley M.A."/>
            <person name="Stajich J.E."/>
            <person name="Spatafora J.W."/>
            <person name="Visel A."/>
            <person name="Grigoriev I.V."/>
        </authorList>
    </citation>
    <scope>NUCLEOTIDE SEQUENCE [LARGE SCALE GENOMIC DNA]</scope>
    <source>
        <strain evidence="3 4">CBS 115471</strain>
    </source>
</reference>
<feature type="transmembrane region" description="Helical" evidence="2">
    <location>
        <begin position="199"/>
        <end position="221"/>
    </location>
</feature>
<dbReference type="GO" id="GO:0004932">
    <property type="term" value="F:mating-type factor pheromone receptor activity"/>
    <property type="evidence" value="ECO:0007669"/>
    <property type="project" value="InterPro"/>
</dbReference>
<dbReference type="GO" id="GO:0000750">
    <property type="term" value="P:pheromone-dependent signal transduction involved in conjugation with cellular fusion"/>
    <property type="evidence" value="ECO:0007669"/>
    <property type="project" value="TreeGrafter"/>
</dbReference>
<organism evidence="3 4">
    <name type="scientific">Clohesyomyces aquaticus</name>
    <dbReference type="NCBI Taxonomy" id="1231657"/>
    <lineage>
        <taxon>Eukaryota</taxon>
        <taxon>Fungi</taxon>
        <taxon>Dikarya</taxon>
        <taxon>Ascomycota</taxon>
        <taxon>Pezizomycotina</taxon>
        <taxon>Dothideomycetes</taxon>
        <taxon>Pleosporomycetidae</taxon>
        <taxon>Pleosporales</taxon>
        <taxon>Lindgomycetaceae</taxon>
        <taxon>Clohesyomyces</taxon>
    </lineage>
</organism>
<dbReference type="InterPro" id="IPR000366">
    <property type="entry name" value="GPCR_STE2"/>
</dbReference>
<feature type="transmembrane region" description="Helical" evidence="2">
    <location>
        <begin position="133"/>
        <end position="153"/>
    </location>
</feature>
<dbReference type="PRINTS" id="PR00250">
    <property type="entry name" value="GPCRSTE2"/>
</dbReference>
<keyword evidence="4" id="KW-1185">Reference proteome</keyword>
<dbReference type="Gene3D" id="1.10.287.920">
    <property type="entry name" value="Pheromone alpha factor receptor"/>
    <property type="match status" value="1"/>
</dbReference>
<feature type="region of interest" description="Disordered" evidence="1">
    <location>
        <begin position="313"/>
        <end position="367"/>
    </location>
</feature>
<feature type="compositionally biased region" description="Low complexity" evidence="1">
    <location>
        <begin position="317"/>
        <end position="329"/>
    </location>
</feature>
<evidence type="ECO:0000313" key="3">
    <source>
        <dbReference type="EMBL" id="ORY14425.1"/>
    </source>
</evidence>
<feature type="transmembrane region" description="Helical" evidence="2">
    <location>
        <begin position="75"/>
        <end position="94"/>
    </location>
</feature>
<evidence type="ECO:0000256" key="2">
    <source>
        <dbReference type="SAM" id="Phobius"/>
    </source>
</evidence>
<protein>
    <submittedName>
        <fullName evidence="3">Fungal pheromone mating factor STE2 GPCR-domain-containing protein</fullName>
    </submittedName>
</protein>
<feature type="transmembrane region" description="Helical" evidence="2">
    <location>
        <begin position="50"/>
        <end position="68"/>
    </location>
</feature>
<dbReference type="Pfam" id="PF02116">
    <property type="entry name" value="STE2"/>
    <property type="match status" value="1"/>
</dbReference>